<gene>
    <name evidence="2" type="ORF">F4559_005575</name>
</gene>
<name>A0A7W7T8D7_9PSEU</name>
<sequence>MADLPCGGPVPRQEPALPRRGGCLMIDTDTSGQRPSGRYPARGWASTVSSTSAATCSRCWRTVFRLSTLRGSVVSAAVVSRTVTVRVASPPGRRTPVVGCTAYPSPATPRSTRLIDYDRQRVCAWRACRTASAAQVRRRAVVCRAVVLRSRSGLRRGVRTVPVSGPGTTRNHWSSVVPSVRRGQGSANRHPRQNGTCPGADPISDPAMPPNPVTPVDHDFDPNASATSNPANTPFCSGATRRAKGFGLSAGHGSEVGAGRQGA</sequence>
<evidence type="ECO:0000256" key="1">
    <source>
        <dbReference type="SAM" id="MobiDB-lite"/>
    </source>
</evidence>
<evidence type="ECO:0000313" key="2">
    <source>
        <dbReference type="EMBL" id="MBB4968216.1"/>
    </source>
</evidence>
<feature type="compositionally biased region" description="Gly residues" evidence="1">
    <location>
        <begin position="248"/>
        <end position="263"/>
    </location>
</feature>
<dbReference type="AlphaFoldDB" id="A0A7W7T8D7"/>
<proteinExistence type="predicted"/>
<dbReference type="Proteomes" id="UP000542674">
    <property type="component" value="Unassembled WGS sequence"/>
</dbReference>
<keyword evidence="3" id="KW-1185">Reference proteome</keyword>
<organism evidence="2 3">
    <name type="scientific">Saccharothrix violaceirubra</name>
    <dbReference type="NCBI Taxonomy" id="413306"/>
    <lineage>
        <taxon>Bacteria</taxon>
        <taxon>Bacillati</taxon>
        <taxon>Actinomycetota</taxon>
        <taxon>Actinomycetes</taxon>
        <taxon>Pseudonocardiales</taxon>
        <taxon>Pseudonocardiaceae</taxon>
        <taxon>Saccharothrix</taxon>
    </lineage>
</organism>
<feature type="region of interest" description="Disordered" evidence="1">
    <location>
        <begin position="1"/>
        <end position="22"/>
    </location>
</feature>
<reference evidence="2 3" key="1">
    <citation type="submission" date="2020-08" db="EMBL/GenBank/DDBJ databases">
        <title>Sequencing the genomes of 1000 actinobacteria strains.</title>
        <authorList>
            <person name="Klenk H.-P."/>
        </authorList>
    </citation>
    <scope>NUCLEOTIDE SEQUENCE [LARGE SCALE GENOMIC DNA]</scope>
    <source>
        <strain evidence="2 3">DSM 45084</strain>
    </source>
</reference>
<dbReference type="EMBL" id="JACHJS010000001">
    <property type="protein sequence ID" value="MBB4968216.1"/>
    <property type="molecule type" value="Genomic_DNA"/>
</dbReference>
<comment type="caution">
    <text evidence="2">The sequence shown here is derived from an EMBL/GenBank/DDBJ whole genome shotgun (WGS) entry which is preliminary data.</text>
</comment>
<evidence type="ECO:0000313" key="3">
    <source>
        <dbReference type="Proteomes" id="UP000542674"/>
    </source>
</evidence>
<accession>A0A7W7T8D7</accession>
<feature type="region of interest" description="Disordered" evidence="1">
    <location>
        <begin position="180"/>
        <end position="263"/>
    </location>
</feature>
<feature type="compositionally biased region" description="Polar residues" evidence="1">
    <location>
        <begin position="224"/>
        <end position="235"/>
    </location>
</feature>
<protein>
    <submittedName>
        <fullName evidence="2">Uncharacterized protein</fullName>
    </submittedName>
</protein>